<proteinExistence type="predicted"/>
<protein>
    <submittedName>
        <fullName evidence="2">Uncharacterized protein</fullName>
    </submittedName>
</protein>
<dbReference type="KEGG" id="gsn:YC6258_03383"/>
<dbReference type="EMBL" id="CP007142">
    <property type="protein sequence ID" value="AJQ95419.1"/>
    <property type="molecule type" value="Genomic_DNA"/>
</dbReference>
<dbReference type="OrthoDB" id="6198548at2"/>
<dbReference type="RefSeq" id="WP_044617733.1">
    <property type="nucleotide sequence ID" value="NZ_CP007142.1"/>
</dbReference>
<dbReference type="HOGENOM" id="CLU_2275165_0_0_6"/>
<feature type="region of interest" description="Disordered" evidence="1">
    <location>
        <begin position="55"/>
        <end position="109"/>
    </location>
</feature>
<organism evidence="2 3">
    <name type="scientific">Gynuella sunshinyii YC6258</name>
    <dbReference type="NCBI Taxonomy" id="1445510"/>
    <lineage>
        <taxon>Bacteria</taxon>
        <taxon>Pseudomonadati</taxon>
        <taxon>Pseudomonadota</taxon>
        <taxon>Gammaproteobacteria</taxon>
        <taxon>Oceanospirillales</taxon>
        <taxon>Saccharospirillaceae</taxon>
        <taxon>Gynuella</taxon>
    </lineage>
</organism>
<dbReference type="AlphaFoldDB" id="A0A0C5VYF1"/>
<reference evidence="2 3" key="1">
    <citation type="submission" date="2014-01" db="EMBL/GenBank/DDBJ databases">
        <title>Full genme sequencing of cellulolytic bacterium Gynuella sunshinyii YC6258T gen. nov., sp. nov.</title>
        <authorList>
            <person name="Khan H."/>
            <person name="Chung E.J."/>
            <person name="Chung Y.R."/>
        </authorList>
    </citation>
    <scope>NUCLEOTIDE SEQUENCE [LARGE SCALE GENOMIC DNA]</scope>
    <source>
        <strain evidence="2 3">YC6258</strain>
    </source>
</reference>
<evidence type="ECO:0000313" key="3">
    <source>
        <dbReference type="Proteomes" id="UP000032266"/>
    </source>
</evidence>
<sequence length="109" mass="12418">MSRVKKTRSLKNKLKIKTGSKKSFIAAGELGKIPSKNKLSKHKKRQKSAYQKFLEQEKVQDTSSGTSSPKQKNSLAAEQDAPVSKEKEVPKAKQFDQLNDDELWQQWDN</sequence>
<accession>A0A0C5VYF1</accession>
<dbReference type="STRING" id="1445510.YC6258_03383"/>
<feature type="compositionally biased region" description="Basic and acidic residues" evidence="1">
    <location>
        <begin position="83"/>
        <end position="94"/>
    </location>
</feature>
<feature type="compositionally biased region" description="Polar residues" evidence="1">
    <location>
        <begin position="61"/>
        <end position="76"/>
    </location>
</feature>
<name>A0A0C5VYF1_9GAMM</name>
<keyword evidence="3" id="KW-1185">Reference proteome</keyword>
<gene>
    <name evidence="2" type="ORF">YC6258_03383</name>
</gene>
<evidence type="ECO:0000313" key="2">
    <source>
        <dbReference type="EMBL" id="AJQ95419.1"/>
    </source>
</evidence>
<evidence type="ECO:0000256" key="1">
    <source>
        <dbReference type="SAM" id="MobiDB-lite"/>
    </source>
</evidence>
<dbReference type="Proteomes" id="UP000032266">
    <property type="component" value="Chromosome"/>
</dbReference>